<comment type="caution">
    <text evidence="1">The sequence shown here is derived from an EMBL/GenBank/DDBJ whole genome shotgun (WGS) entry which is preliminary data.</text>
</comment>
<evidence type="ECO:0000313" key="1">
    <source>
        <dbReference type="EMBL" id="CAI0556553.1"/>
    </source>
</evidence>
<proteinExistence type="predicted"/>
<feature type="non-terminal residue" evidence="1">
    <location>
        <position position="123"/>
    </location>
</feature>
<sequence length="123" mass="13618">MSEWLPADHDYTAEFENGIHYASVELAELAAIAIAQENGFFIVRGAWKPNTSGLTALCMYCDRSSRIVKSYKPDPTKETRGNTSSKGTGCQFQICIKEVWQKDRPNTWVLVGVTSRATGANRG</sequence>
<dbReference type="Proteomes" id="UP001154282">
    <property type="component" value="Unassembled WGS sequence"/>
</dbReference>
<dbReference type="AlphaFoldDB" id="A0AAV0RG17"/>
<organism evidence="1 2">
    <name type="scientific">Linum tenue</name>
    <dbReference type="NCBI Taxonomy" id="586396"/>
    <lineage>
        <taxon>Eukaryota</taxon>
        <taxon>Viridiplantae</taxon>
        <taxon>Streptophyta</taxon>
        <taxon>Embryophyta</taxon>
        <taxon>Tracheophyta</taxon>
        <taxon>Spermatophyta</taxon>
        <taxon>Magnoliopsida</taxon>
        <taxon>eudicotyledons</taxon>
        <taxon>Gunneridae</taxon>
        <taxon>Pentapetalae</taxon>
        <taxon>rosids</taxon>
        <taxon>fabids</taxon>
        <taxon>Malpighiales</taxon>
        <taxon>Linaceae</taxon>
        <taxon>Linum</taxon>
    </lineage>
</organism>
<keyword evidence="2" id="KW-1185">Reference proteome</keyword>
<accession>A0AAV0RG17</accession>
<reference evidence="1" key="1">
    <citation type="submission" date="2022-08" db="EMBL/GenBank/DDBJ databases">
        <authorList>
            <person name="Gutierrez-Valencia J."/>
        </authorList>
    </citation>
    <scope>NUCLEOTIDE SEQUENCE</scope>
</reference>
<evidence type="ECO:0000313" key="2">
    <source>
        <dbReference type="Proteomes" id="UP001154282"/>
    </source>
</evidence>
<dbReference type="EMBL" id="CAMGYJ010000010">
    <property type="protein sequence ID" value="CAI0556553.1"/>
    <property type="molecule type" value="Genomic_DNA"/>
</dbReference>
<protein>
    <submittedName>
        <fullName evidence="1">Uncharacterized protein</fullName>
    </submittedName>
</protein>
<name>A0AAV0RG17_9ROSI</name>
<gene>
    <name evidence="1" type="ORF">LITE_LOCUS48017</name>
</gene>